<organism evidence="14 15">
    <name type="scientific">Candidula unifasciata</name>
    <dbReference type="NCBI Taxonomy" id="100452"/>
    <lineage>
        <taxon>Eukaryota</taxon>
        <taxon>Metazoa</taxon>
        <taxon>Spiralia</taxon>
        <taxon>Lophotrochozoa</taxon>
        <taxon>Mollusca</taxon>
        <taxon>Gastropoda</taxon>
        <taxon>Heterobranchia</taxon>
        <taxon>Euthyneura</taxon>
        <taxon>Panpulmonata</taxon>
        <taxon>Eupulmonata</taxon>
        <taxon>Stylommatophora</taxon>
        <taxon>Helicina</taxon>
        <taxon>Helicoidea</taxon>
        <taxon>Geomitridae</taxon>
        <taxon>Candidula</taxon>
    </lineage>
</organism>
<feature type="region of interest" description="Disordered" evidence="12">
    <location>
        <begin position="514"/>
        <end position="541"/>
    </location>
</feature>
<gene>
    <name evidence="14" type="ORF">CUNI_LOCUS12223</name>
</gene>
<evidence type="ECO:0000256" key="12">
    <source>
        <dbReference type="SAM" id="MobiDB-lite"/>
    </source>
</evidence>
<reference evidence="14" key="1">
    <citation type="submission" date="2021-04" db="EMBL/GenBank/DDBJ databases">
        <authorList>
            <consortium name="Molecular Ecology Group"/>
        </authorList>
    </citation>
    <scope>NUCLEOTIDE SEQUENCE</scope>
</reference>
<keyword evidence="9" id="KW-0804">Transcription</keyword>
<keyword evidence="5" id="KW-0862">Zinc</keyword>
<dbReference type="SUPFAM" id="SSF57667">
    <property type="entry name" value="beta-beta-alpha zinc fingers"/>
    <property type="match status" value="1"/>
</dbReference>
<keyword evidence="4 11" id="KW-0863">Zinc-finger</keyword>
<evidence type="ECO:0000256" key="10">
    <source>
        <dbReference type="ARBA" id="ARBA00023242"/>
    </source>
</evidence>
<dbReference type="PROSITE" id="PS50157">
    <property type="entry name" value="ZINC_FINGER_C2H2_2"/>
    <property type="match status" value="2"/>
</dbReference>
<dbReference type="PANTHER" id="PTHR45891">
    <property type="entry name" value="ZINC FINGER HOMEOBOX PROTEIN"/>
    <property type="match status" value="1"/>
</dbReference>
<evidence type="ECO:0000256" key="6">
    <source>
        <dbReference type="ARBA" id="ARBA00023015"/>
    </source>
</evidence>
<feature type="region of interest" description="Disordered" evidence="12">
    <location>
        <begin position="74"/>
        <end position="143"/>
    </location>
</feature>
<evidence type="ECO:0000256" key="5">
    <source>
        <dbReference type="ARBA" id="ARBA00022833"/>
    </source>
</evidence>
<evidence type="ECO:0000256" key="2">
    <source>
        <dbReference type="ARBA" id="ARBA00022723"/>
    </source>
</evidence>
<evidence type="ECO:0000256" key="8">
    <source>
        <dbReference type="ARBA" id="ARBA00023155"/>
    </source>
</evidence>
<dbReference type="GO" id="GO:0000981">
    <property type="term" value="F:DNA-binding transcription factor activity, RNA polymerase II-specific"/>
    <property type="evidence" value="ECO:0007669"/>
    <property type="project" value="TreeGrafter"/>
</dbReference>
<keyword evidence="7" id="KW-0238">DNA-binding</keyword>
<accession>A0A8S3ZFE0</accession>
<evidence type="ECO:0000256" key="9">
    <source>
        <dbReference type="ARBA" id="ARBA00023163"/>
    </source>
</evidence>
<feature type="compositionally biased region" description="Acidic residues" evidence="12">
    <location>
        <begin position="129"/>
        <end position="143"/>
    </location>
</feature>
<dbReference type="OrthoDB" id="6417226at2759"/>
<feature type="compositionally biased region" description="Low complexity" evidence="12">
    <location>
        <begin position="516"/>
        <end position="541"/>
    </location>
</feature>
<evidence type="ECO:0000259" key="13">
    <source>
        <dbReference type="PROSITE" id="PS50157"/>
    </source>
</evidence>
<dbReference type="PROSITE" id="PS00028">
    <property type="entry name" value="ZINC_FINGER_C2H2_1"/>
    <property type="match status" value="3"/>
</dbReference>
<evidence type="ECO:0000313" key="15">
    <source>
        <dbReference type="Proteomes" id="UP000678393"/>
    </source>
</evidence>
<feature type="non-terminal residue" evidence="14">
    <location>
        <position position="1108"/>
    </location>
</feature>
<keyword evidence="6" id="KW-0805">Transcription regulation</keyword>
<dbReference type="SMART" id="SM00355">
    <property type="entry name" value="ZnF_C2H2"/>
    <property type="match status" value="8"/>
</dbReference>
<evidence type="ECO:0000256" key="1">
    <source>
        <dbReference type="ARBA" id="ARBA00004123"/>
    </source>
</evidence>
<comment type="caution">
    <text evidence="14">The sequence shown here is derived from an EMBL/GenBank/DDBJ whole genome shotgun (WGS) entry which is preliminary data.</text>
</comment>
<evidence type="ECO:0000256" key="11">
    <source>
        <dbReference type="PROSITE-ProRule" id="PRU00042"/>
    </source>
</evidence>
<keyword evidence="8" id="KW-0371">Homeobox</keyword>
<dbReference type="Pfam" id="PF12874">
    <property type="entry name" value="zf-met"/>
    <property type="match status" value="1"/>
</dbReference>
<dbReference type="FunFam" id="3.30.160.60:FF:000081">
    <property type="entry name" value="Zinc finger homeobox protein 4"/>
    <property type="match status" value="1"/>
</dbReference>
<dbReference type="SMART" id="SM00451">
    <property type="entry name" value="ZnF_U1"/>
    <property type="match status" value="3"/>
</dbReference>
<dbReference type="GO" id="GO:0000978">
    <property type="term" value="F:RNA polymerase II cis-regulatory region sequence-specific DNA binding"/>
    <property type="evidence" value="ECO:0007669"/>
    <property type="project" value="TreeGrafter"/>
</dbReference>
<dbReference type="AlphaFoldDB" id="A0A8S3ZFE0"/>
<keyword evidence="3" id="KW-0677">Repeat</keyword>
<keyword evidence="10" id="KW-0539">Nucleus</keyword>
<dbReference type="Gene3D" id="3.30.160.60">
    <property type="entry name" value="Classic Zinc Finger"/>
    <property type="match status" value="2"/>
</dbReference>
<protein>
    <recommendedName>
        <fullName evidence="13">C2H2-type domain-containing protein</fullName>
    </recommendedName>
</protein>
<sequence>MDLSPLKVETSSTHSSPHRTPLRASPLASPSGSDMDITLSYSTVGFALNPDIGGRVGFAKIGFESGVLRDSEQSVISSKDQICPLRQPKEETSTMDLEEVEHEDSSSLSEKVGDGNEDDEKVLSGSIHEDDDDEGDDTSDKDDDQIECAECNKVFCNLQTYMDHTCYRSQVASRTLTAKVSSSPFINDFQSEDSGPEVEHFQGKMIFSHNGSAYVLEGHAHDNYSGIEFSSLHDSIVVSEGESVLTAGSYIPHIHSITLIPKSDSSSVFRNASNNLRQILPGKTRTCMQTFYVFDIGTPEANGVLHKYPTHAVHRSSAGPVLMCIICKLVFKKSKPFLHHVIYYHSVELSDSESSLLSQNTFSIISHVSGLESQPKLSVLQPVSEPNLRPHDLREAAMLSRGKRAGFFPSGGFLDPEAELLIRGYNPSMFAFQGTSQMKNSYYEQQCTLFSKEDSSLGYLERSSTPSGIKNISKENCVRRSSPIPSVISDIDQTASSYQLQSGQSTQETFSALRLRSSPTAATSTQRSSTSPSSSVSDTFLHSSPSMPSLLVSSMPSLVMSSTNSSNIHSQLNMSAATSSSLQSIGLQLPHFLCACDEHPQGKAHGVECPKCDMVLSSSQSLGGHMTMTHSRNSCKTLKCPKCNWHYKYQETLEIHMKEKHLDTDAQCVYCLTNQAHPRLARGESYSCGYKPYRCEVCNYSTTTKGNLSIHMQSDKHINNMQDLANGSAELKIQSQQPPSTAALPSSVSAPLQNSASSYQQEECQLKKLKQKQSFRCDVCSYETSVARNLRIHMTSEKHTHNMLVMTQSINHLHQDMTLHQMSQMNQLLAINQQEQAARYAAISSHLPNPLFPYEHSSVLMPSVSSQSPSGFEIPMNLSKENGIDECEGPVLRKDATKMFQCCICYKYCSDSIENVQNHIQYDRTKSVNSDTYVTFSSGTYHCNLCSYKTHLKANFQLHCKTDKHLQKLQLVNHIMEGGPENEWRLSHSGSSMQICCNACSFYANSIYKMQLHLSTIQHDSCAQLFRHLQLLDRATPAPSPGKVRCYQCSLCASTVRTKQKLILHSKSPQHIRKEQSLPQGQVSIFDVYLLKEMAEGETMCFEDEGEC</sequence>
<comment type="subcellular location">
    <subcellularLocation>
        <location evidence="1">Nucleus</location>
    </subcellularLocation>
</comment>
<dbReference type="Pfam" id="PF24056">
    <property type="entry name" value="zf-C2H2_ZFHX3"/>
    <property type="match status" value="1"/>
</dbReference>
<dbReference type="InterPro" id="IPR013087">
    <property type="entry name" value="Znf_C2H2_type"/>
</dbReference>
<evidence type="ECO:0000313" key="14">
    <source>
        <dbReference type="EMBL" id="CAG5126665.1"/>
    </source>
</evidence>
<dbReference type="EMBL" id="CAJHNH020002424">
    <property type="protein sequence ID" value="CAG5126665.1"/>
    <property type="molecule type" value="Genomic_DNA"/>
</dbReference>
<feature type="domain" description="C2H2-type" evidence="13">
    <location>
        <begin position="693"/>
        <end position="722"/>
    </location>
</feature>
<dbReference type="GO" id="GO:0008270">
    <property type="term" value="F:zinc ion binding"/>
    <property type="evidence" value="ECO:0007669"/>
    <property type="project" value="UniProtKB-KW"/>
</dbReference>
<keyword evidence="2" id="KW-0479">Metal-binding</keyword>
<name>A0A8S3ZFE0_9EUPU</name>
<dbReference type="InterPro" id="IPR036236">
    <property type="entry name" value="Znf_C2H2_sf"/>
</dbReference>
<dbReference type="InterPro" id="IPR051968">
    <property type="entry name" value="ZnFinger_Homeobox_TR"/>
</dbReference>
<dbReference type="Proteomes" id="UP000678393">
    <property type="component" value="Unassembled WGS sequence"/>
</dbReference>
<dbReference type="PANTHER" id="PTHR45891:SF3">
    <property type="entry name" value="ZINC FINGER PROTEIN 2"/>
    <property type="match status" value="1"/>
</dbReference>
<keyword evidence="15" id="KW-1185">Reference proteome</keyword>
<dbReference type="InterPro" id="IPR003604">
    <property type="entry name" value="Matrin/U1-like-C_Znf_C2H2"/>
</dbReference>
<feature type="region of interest" description="Disordered" evidence="12">
    <location>
        <begin position="1"/>
        <end position="34"/>
    </location>
</feature>
<proteinExistence type="predicted"/>
<dbReference type="Pfam" id="PF00096">
    <property type="entry name" value="zf-C2H2"/>
    <property type="match status" value="1"/>
</dbReference>
<dbReference type="GO" id="GO:0005634">
    <property type="term" value="C:nucleus"/>
    <property type="evidence" value="ECO:0007669"/>
    <property type="project" value="UniProtKB-SubCell"/>
</dbReference>
<feature type="domain" description="C2H2-type" evidence="13">
    <location>
        <begin position="1047"/>
        <end position="1076"/>
    </location>
</feature>
<evidence type="ECO:0000256" key="4">
    <source>
        <dbReference type="ARBA" id="ARBA00022771"/>
    </source>
</evidence>
<evidence type="ECO:0000256" key="3">
    <source>
        <dbReference type="ARBA" id="ARBA00022737"/>
    </source>
</evidence>
<evidence type="ECO:0000256" key="7">
    <source>
        <dbReference type="ARBA" id="ARBA00023125"/>
    </source>
</evidence>